<evidence type="ECO:0000256" key="2">
    <source>
        <dbReference type="ARBA" id="ARBA00004574"/>
    </source>
</evidence>
<evidence type="ECO:0000259" key="7">
    <source>
        <dbReference type="Pfam" id="PF10341"/>
    </source>
</evidence>
<feature type="compositionally biased region" description="Low complexity" evidence="6">
    <location>
        <begin position="426"/>
        <end position="450"/>
    </location>
</feature>
<evidence type="ECO:0000256" key="5">
    <source>
        <dbReference type="ARBA" id="ARBA00023242"/>
    </source>
</evidence>
<keyword evidence="9" id="KW-1185">Reference proteome</keyword>
<keyword evidence="3" id="KW-0158">Chromosome</keyword>
<comment type="subcellular location">
    <subcellularLocation>
        <location evidence="2">Chromosome</location>
        <location evidence="2">Telomere</location>
    </subcellularLocation>
    <subcellularLocation>
        <location evidence="1">Nucleus</location>
    </subcellularLocation>
</comment>
<sequence>MSDSIPSQWISQHIIKVAETFGKSFTEIPIDAITPDRKKRVQIIEFLTYNEDTIIWGRVSDKEYVIPVCFTKAAVSQYMKELHGRRLTEAKNAIFCIGQLRPIFVQIPVGNNRPKFTEEPHIALEVGFVKYIGPALGVCGSPQDVELNTKVKGWVRGLRRGGDGGDILKCRKQDRRDIVNLPRPFHETGSVTDHPEEPPKPQVRQPEHSSCHIISRPPVRIVDPMREFRKRWIPVKPGRLAYTEPCVDDKVQDEPPQLGQLSVQESRTPDAMNVVPKSQPCTPPRRLTPEQDIDEQTTPRISEWSPSVHGSPAGVLPCIQPDDHETAETLADENLGLPEPFMPPATSSRPPTPTQRVRRPSTSKIRSTPTPYNPSFVPAPSSSSGMHIRRTMIRRIPRPGLLPSPTNCSGPTQILVPNSDTSGTRSQSQSQSQLQNHSQSQPRSQLLSQSESHRPAFPSQLTQEFKPGETSTPAVVNQVRRASKILSGDRVSSPGTTVLDVREGLGHNVYEPPGTSSDPQQAMEASVIEVTETDVHAVNGADVAVLRGVSSQVPEEPSNESKPITTSSPIPLHSPLHSLFSGSSCPSASQSRLIPHVISRATSPHPAEPIASTSRVLLHDAEAWNQPSFMSARKSKSRGAELNEKPYKTHKRKRLSPSPSSPVASQKRRKFLQEKAIEPHPIQPANEDEKSTSSSVSNEKGNHAMESITASDLPKESSSTKQVSLPGVSTDISQSQEVPSGPQQPGHKKRKPRLLGFQVDFDHIPVDVEAPYPRMTMGQIRTILLRTGRIRTLGDEVTRDGSIYSRSD</sequence>
<evidence type="ECO:0000256" key="6">
    <source>
        <dbReference type="SAM" id="MobiDB-lite"/>
    </source>
</evidence>
<feature type="region of interest" description="Disordered" evidence="6">
    <location>
        <begin position="182"/>
        <end position="210"/>
    </location>
</feature>
<keyword evidence="4" id="KW-0779">Telomere</keyword>
<evidence type="ECO:0000313" key="8">
    <source>
        <dbReference type="EMBL" id="OAX43289.1"/>
    </source>
</evidence>
<dbReference type="Proteomes" id="UP000092154">
    <property type="component" value="Unassembled WGS sequence"/>
</dbReference>
<dbReference type="Pfam" id="PF10341">
    <property type="entry name" value="TPP1"/>
    <property type="match status" value="1"/>
</dbReference>
<feature type="region of interest" description="Disordered" evidence="6">
    <location>
        <begin position="628"/>
        <end position="750"/>
    </location>
</feature>
<feature type="compositionally biased region" description="Polar residues" evidence="6">
    <location>
        <begin position="730"/>
        <end position="743"/>
    </location>
</feature>
<feature type="compositionally biased region" description="Basic residues" evidence="6">
    <location>
        <begin position="387"/>
        <end position="397"/>
    </location>
</feature>
<dbReference type="GO" id="GO:0007004">
    <property type="term" value="P:telomere maintenance via telomerase"/>
    <property type="evidence" value="ECO:0007669"/>
    <property type="project" value="InterPro"/>
</dbReference>
<dbReference type="GO" id="GO:0005697">
    <property type="term" value="C:telomerase holoenzyme complex"/>
    <property type="evidence" value="ECO:0007669"/>
    <property type="project" value="InterPro"/>
</dbReference>
<feature type="compositionally biased region" description="Polar residues" evidence="6">
    <location>
        <begin position="459"/>
        <end position="475"/>
    </location>
</feature>
<feature type="compositionally biased region" description="Basic and acidic residues" evidence="6">
    <location>
        <begin position="638"/>
        <end position="647"/>
    </location>
</feature>
<dbReference type="GO" id="GO:0042162">
    <property type="term" value="F:telomeric DNA binding"/>
    <property type="evidence" value="ECO:0007669"/>
    <property type="project" value="InterPro"/>
</dbReference>
<proteinExistence type="predicted"/>
<feature type="compositionally biased region" description="Basic and acidic residues" evidence="6">
    <location>
        <begin position="193"/>
        <end position="210"/>
    </location>
</feature>
<evidence type="ECO:0000256" key="3">
    <source>
        <dbReference type="ARBA" id="ARBA00022454"/>
    </source>
</evidence>
<dbReference type="OrthoDB" id="3144405at2759"/>
<dbReference type="InterPro" id="IPR019437">
    <property type="entry name" value="TPP1/Est3"/>
</dbReference>
<gene>
    <name evidence="8" type="ORF">K503DRAFT_765957</name>
</gene>
<accession>A0A1B7NEP4</accession>
<dbReference type="EMBL" id="KV448140">
    <property type="protein sequence ID" value="OAX43289.1"/>
    <property type="molecule type" value="Genomic_DNA"/>
</dbReference>
<dbReference type="InParanoid" id="A0A1B7NEP4"/>
<reference evidence="8 9" key="1">
    <citation type="submission" date="2016-06" db="EMBL/GenBank/DDBJ databases">
        <title>Comparative genomics of the ectomycorrhizal sister species Rhizopogon vinicolor and Rhizopogon vesiculosus (Basidiomycota: Boletales) reveals a divergence of the mating type B locus.</title>
        <authorList>
            <consortium name="DOE Joint Genome Institute"/>
            <person name="Mujic A.B."/>
            <person name="Kuo A."/>
            <person name="Tritt A."/>
            <person name="Lipzen A."/>
            <person name="Chen C."/>
            <person name="Johnson J."/>
            <person name="Sharma A."/>
            <person name="Barry K."/>
            <person name="Grigoriev I.V."/>
            <person name="Spatafora J.W."/>
        </authorList>
    </citation>
    <scope>NUCLEOTIDE SEQUENCE [LARGE SCALE GENOMIC DNA]</scope>
    <source>
        <strain evidence="8 9">AM-OR11-026</strain>
    </source>
</reference>
<dbReference type="AlphaFoldDB" id="A0A1B7NEP4"/>
<feature type="region of interest" description="Disordered" evidence="6">
    <location>
        <begin position="335"/>
        <end position="476"/>
    </location>
</feature>
<protein>
    <recommendedName>
        <fullName evidence="7">Shelterin complex subunit TPP1/Est3 domain-containing protein</fullName>
    </recommendedName>
</protein>
<feature type="compositionally biased region" description="Polar residues" evidence="6">
    <location>
        <begin position="404"/>
        <end position="425"/>
    </location>
</feature>
<dbReference type="GO" id="GO:0000781">
    <property type="term" value="C:chromosome, telomeric region"/>
    <property type="evidence" value="ECO:0007669"/>
    <property type="project" value="UniProtKB-SubCell"/>
</dbReference>
<evidence type="ECO:0000313" key="9">
    <source>
        <dbReference type="Proteomes" id="UP000092154"/>
    </source>
</evidence>
<feature type="domain" description="Shelterin complex subunit TPP1/Est3" evidence="7">
    <location>
        <begin position="34"/>
        <end position="101"/>
    </location>
</feature>
<keyword evidence="5" id="KW-0539">Nucleus</keyword>
<name>A0A1B7NEP4_9AGAM</name>
<organism evidence="8 9">
    <name type="scientific">Rhizopogon vinicolor AM-OR11-026</name>
    <dbReference type="NCBI Taxonomy" id="1314800"/>
    <lineage>
        <taxon>Eukaryota</taxon>
        <taxon>Fungi</taxon>
        <taxon>Dikarya</taxon>
        <taxon>Basidiomycota</taxon>
        <taxon>Agaricomycotina</taxon>
        <taxon>Agaricomycetes</taxon>
        <taxon>Agaricomycetidae</taxon>
        <taxon>Boletales</taxon>
        <taxon>Suillineae</taxon>
        <taxon>Rhizopogonaceae</taxon>
        <taxon>Rhizopogon</taxon>
    </lineage>
</organism>
<evidence type="ECO:0000256" key="4">
    <source>
        <dbReference type="ARBA" id="ARBA00022895"/>
    </source>
</evidence>
<feature type="region of interest" description="Disordered" evidence="6">
    <location>
        <begin position="263"/>
        <end position="320"/>
    </location>
</feature>
<evidence type="ECO:0000256" key="1">
    <source>
        <dbReference type="ARBA" id="ARBA00004123"/>
    </source>
</evidence>